<dbReference type="InterPro" id="IPR035371">
    <property type="entry name" value="Nrap_D6"/>
</dbReference>
<dbReference type="GO" id="GO:0006364">
    <property type="term" value="P:rRNA processing"/>
    <property type="evidence" value="ECO:0007669"/>
    <property type="project" value="UniProtKB-KW"/>
</dbReference>
<dbReference type="Pfam" id="PF17403">
    <property type="entry name" value="Nrap_D2"/>
    <property type="match status" value="1"/>
</dbReference>
<feature type="domain" description="Nrap protein" evidence="7">
    <location>
        <begin position="187"/>
        <end position="324"/>
    </location>
</feature>
<dbReference type="InterPro" id="IPR035369">
    <property type="entry name" value="Nrap_D4"/>
</dbReference>
<dbReference type="GO" id="GO:0003723">
    <property type="term" value="F:RNA binding"/>
    <property type="evidence" value="ECO:0007669"/>
    <property type="project" value="UniProtKB-KW"/>
</dbReference>
<accession>A0A3G2SBC8</accession>
<dbReference type="GO" id="GO:0032040">
    <property type="term" value="C:small-subunit processome"/>
    <property type="evidence" value="ECO:0007669"/>
    <property type="project" value="TreeGrafter"/>
</dbReference>
<dbReference type="PANTHER" id="PTHR17972:SF0">
    <property type="entry name" value="NUCLEOLAR PROTEIN 6"/>
    <property type="match status" value="1"/>
</dbReference>
<feature type="domain" description="Nrap protein" evidence="10">
    <location>
        <begin position="677"/>
        <end position="873"/>
    </location>
</feature>
<dbReference type="Pfam" id="PF17407">
    <property type="entry name" value="Nrap_D6"/>
    <property type="match status" value="1"/>
</dbReference>
<comment type="similarity">
    <text evidence="2 5">Belongs to the NRAP family.</text>
</comment>
<organism evidence="13 14">
    <name type="scientific">Malassezia restricta (strain ATCC 96810 / NBRC 103918 / CBS 7877)</name>
    <name type="common">Seborrheic dermatitis infection agent</name>
    <dbReference type="NCBI Taxonomy" id="425264"/>
    <lineage>
        <taxon>Eukaryota</taxon>
        <taxon>Fungi</taxon>
        <taxon>Dikarya</taxon>
        <taxon>Basidiomycota</taxon>
        <taxon>Ustilaginomycotina</taxon>
        <taxon>Malasseziomycetes</taxon>
        <taxon>Malasseziales</taxon>
        <taxon>Malasseziaceae</taxon>
        <taxon>Malassezia</taxon>
    </lineage>
</organism>
<dbReference type="InterPro" id="IPR035368">
    <property type="entry name" value="Nrap_D3"/>
</dbReference>
<dbReference type="GO" id="GO:0006409">
    <property type="term" value="P:tRNA export from nucleus"/>
    <property type="evidence" value="ECO:0007669"/>
    <property type="project" value="TreeGrafter"/>
</dbReference>
<dbReference type="EMBL" id="CP033154">
    <property type="protein sequence ID" value="AYO44639.1"/>
    <property type="molecule type" value="Genomic_DNA"/>
</dbReference>
<feature type="domain" description="Nrap protein" evidence="9">
    <location>
        <begin position="497"/>
        <end position="647"/>
    </location>
</feature>
<evidence type="ECO:0000256" key="4">
    <source>
        <dbReference type="ARBA" id="ARBA00023242"/>
    </source>
</evidence>
<keyword evidence="3 5" id="KW-0694">RNA-binding</keyword>
<evidence type="ECO:0000256" key="2">
    <source>
        <dbReference type="ARBA" id="ARBA00006674"/>
    </source>
</evidence>
<dbReference type="STRING" id="425264.A0A3G2SBC8"/>
<evidence type="ECO:0000259" key="11">
    <source>
        <dbReference type="Pfam" id="PF17406"/>
    </source>
</evidence>
<keyword evidence="14" id="KW-1185">Reference proteome</keyword>
<dbReference type="InterPro" id="IPR035082">
    <property type="entry name" value="Nrap_D1"/>
</dbReference>
<reference evidence="13 14" key="1">
    <citation type="submission" date="2018-10" db="EMBL/GenBank/DDBJ databases">
        <title>Complete genome sequence of Malassezia restricta CBS 7877.</title>
        <authorList>
            <person name="Morand S.C."/>
            <person name="Bertignac M."/>
            <person name="Iltis A."/>
            <person name="Kolder I."/>
            <person name="Pirovano W."/>
            <person name="Jourdain R."/>
            <person name="Clavaud C."/>
        </authorList>
    </citation>
    <scope>NUCLEOTIDE SEQUENCE [LARGE SCALE GENOMIC DNA]</scope>
    <source>
        <strain evidence="13 14">CBS 7877</strain>
    </source>
</reference>
<dbReference type="Gene3D" id="1.10.1410.10">
    <property type="match status" value="1"/>
</dbReference>
<evidence type="ECO:0000313" key="13">
    <source>
        <dbReference type="EMBL" id="AYO44639.1"/>
    </source>
</evidence>
<evidence type="ECO:0000256" key="5">
    <source>
        <dbReference type="RuleBase" id="RU364032"/>
    </source>
</evidence>
<keyword evidence="4 5" id="KW-0539">Nucleus</keyword>
<gene>
    <name evidence="13" type="primary">nol6</name>
    <name evidence="13" type="ORF">DNF11_3689</name>
</gene>
<feature type="region of interest" description="Disordered" evidence="6">
    <location>
        <begin position="1"/>
        <end position="31"/>
    </location>
</feature>
<dbReference type="InterPro" id="IPR005554">
    <property type="entry name" value="NOL6/Upt22"/>
</dbReference>
<evidence type="ECO:0000259" key="10">
    <source>
        <dbReference type="Pfam" id="PF17405"/>
    </source>
</evidence>
<evidence type="ECO:0000256" key="3">
    <source>
        <dbReference type="ARBA" id="ARBA00022884"/>
    </source>
</evidence>
<dbReference type="Pfam" id="PF17406">
    <property type="entry name" value="Nrap_D5"/>
    <property type="match status" value="1"/>
</dbReference>
<dbReference type="Proteomes" id="UP000269793">
    <property type="component" value="Chromosome VII"/>
</dbReference>
<name>A0A3G2SBC8_MALR7</name>
<dbReference type="AlphaFoldDB" id="A0A3G2SBC8"/>
<dbReference type="VEuPathDB" id="FungiDB:DNF11_3689"/>
<keyword evidence="5" id="KW-0690">Ribosome biogenesis</keyword>
<proteinExistence type="inferred from homology"/>
<feature type="domain" description="Nrap protein" evidence="11">
    <location>
        <begin position="876"/>
        <end position="1046"/>
    </location>
</feature>
<evidence type="ECO:0000256" key="1">
    <source>
        <dbReference type="ARBA" id="ARBA00004604"/>
    </source>
</evidence>
<dbReference type="Pfam" id="PF03813">
    <property type="entry name" value="Nrap"/>
    <property type="match status" value="1"/>
</dbReference>
<feature type="compositionally biased region" description="Acidic residues" evidence="6">
    <location>
        <begin position="16"/>
        <end position="31"/>
    </location>
</feature>
<evidence type="ECO:0000256" key="6">
    <source>
        <dbReference type="SAM" id="MobiDB-lite"/>
    </source>
</evidence>
<evidence type="ECO:0000259" key="9">
    <source>
        <dbReference type="Pfam" id="PF17404"/>
    </source>
</evidence>
<keyword evidence="5" id="KW-0687">Ribonucleoprotein</keyword>
<sequence>MPGAHKFQRTERGAEPVEDMEMYSDEDLEGGFEDVEDAEDDVVDAEPDDVTERVPSTSSHYAIPSNEEIHGLKETSDLYMNNVFKLQLDEMRKHMPPSATHKPAMDDFLRHVQQCLVAIEAIEPQPLSAAIRALERRVGCRVHVPFAEPVPRGDPAYAIGFEAPRTLHLVGSWPLQTAVRRPGDMDVDVEAVMPSTLFQEKDTLNARYFTKRAFYLAVLAAHLRQEKHDVSYAFVGGDRRRACVVLRPKALSKLRAVVRIHLAHEPGLFPVARLAPDRNNLRGAAVGASEQDTHALPPTPMYNTCIAADSLRLAHLVYLNATSEMCAGFREACQLLKIWAAQRGFGALLLHGDAKHVARRTLAGTDDARFVLSMLLAHLLHGDPKGSRTRTSKLSAGMSSVQLFRGVLEFLARHSFSTPVWMKAQPRFGLAASDLAPAAFAVCERVLVEPSGCVNLLAHWPASSVDMLQHEAMQSMHMLSDGDDHFADLFLVPHDVPLQRFDEVATLRLVKTTTPAVPCMDAGHAALWAVHRTLQVSAQALGQRAWCVAICTPTSVIHPIDEPLDQPPVVELGVGLRAEHAWHQVEHGPPPESDDAPTFRAFWGDVAELRRFRDGRVLESVVWPVASLAQRYALPRRILRHALTHHVCAKRIRFAGDALATGYTDIPGALASRAYAQDPGVHGFQLVQSAYDTLARELRAMDELPLSVIGVSPTSAALRHMSVFAPGPIRLAELGHDVPDVASYLPVHDVLITLESSGQWPDDLAAIQAMKAALYERMADVLSRRIPGAYARVAYDDDMAKDREAIHDHVALQLVLPAGFAFSLRIHHDREQVLLHRLLSDAHVRPRAQAALTRYDTRFVHAPAHHAALSALQDRHAALAPTVRLVRRWFGAQLLLGHVGPETLDLLCAAVFLTNAHAVPATGLHGFVRVLTLLAHWDWREVPLLLPLENATRLAHQRKAALSDGGLSALPSERAPTFPAAQRADAEQHFRAMRARDPAYRHYTWVVATEHDTDAKAWMHAAPSAMVADGVRQLARRAALALEHDALHAMPALFAPAYDAYDFVVHIRPSVHVRYAEALAPEARHWLEPKRKKYANDEVLRPSVYGSELRPGFDPVGAFVRMLKTLYGDTFTLFYDEFGGTAIGGLWNAAYTKPHAFKVWLSHSARPHAKDAVVLNKPAILAEIKRLGQGIVERIDTI</sequence>
<comment type="subcellular location">
    <subcellularLocation>
        <location evidence="1 5">Nucleus</location>
        <location evidence="1 5">Nucleolus</location>
    </subcellularLocation>
</comment>
<dbReference type="Pfam" id="PF17405">
    <property type="entry name" value="Nrap_D4"/>
    <property type="match status" value="1"/>
</dbReference>
<dbReference type="GO" id="GO:0032545">
    <property type="term" value="C:CURI complex"/>
    <property type="evidence" value="ECO:0007669"/>
    <property type="project" value="TreeGrafter"/>
</dbReference>
<feature type="domain" description="Nrap protein" evidence="8">
    <location>
        <begin position="329"/>
        <end position="492"/>
    </location>
</feature>
<evidence type="ECO:0000259" key="12">
    <source>
        <dbReference type="Pfam" id="PF17407"/>
    </source>
</evidence>
<dbReference type="PANTHER" id="PTHR17972">
    <property type="entry name" value="NUCLEOLAR RNA-ASSOCIATED PROTEIN"/>
    <property type="match status" value="1"/>
</dbReference>
<dbReference type="OrthoDB" id="10251401at2759"/>
<evidence type="ECO:0000259" key="7">
    <source>
        <dbReference type="Pfam" id="PF03813"/>
    </source>
</evidence>
<dbReference type="InterPro" id="IPR035370">
    <property type="entry name" value="Nrap_D5"/>
</dbReference>
<dbReference type="Pfam" id="PF17404">
    <property type="entry name" value="Nrap_D3"/>
    <property type="match status" value="1"/>
</dbReference>
<keyword evidence="5" id="KW-0698">rRNA processing</keyword>
<dbReference type="Gene3D" id="3.30.70.3030">
    <property type="match status" value="1"/>
</dbReference>
<feature type="domain" description="Nrap protein" evidence="12">
    <location>
        <begin position="1059"/>
        <end position="1195"/>
    </location>
</feature>
<evidence type="ECO:0000313" key="14">
    <source>
        <dbReference type="Proteomes" id="UP000269793"/>
    </source>
</evidence>
<evidence type="ECO:0000259" key="8">
    <source>
        <dbReference type="Pfam" id="PF17403"/>
    </source>
</evidence>
<dbReference type="GO" id="GO:0034456">
    <property type="term" value="C:UTP-C complex"/>
    <property type="evidence" value="ECO:0007669"/>
    <property type="project" value="TreeGrafter"/>
</dbReference>
<dbReference type="InterPro" id="IPR035367">
    <property type="entry name" value="Nrap_D2"/>
</dbReference>
<protein>
    <recommendedName>
        <fullName evidence="5">U3 small nucleolar RNA-associated protein 22</fullName>
    </recommendedName>
</protein>